<evidence type="ECO:0000256" key="5">
    <source>
        <dbReference type="ARBA" id="ARBA00022989"/>
    </source>
</evidence>
<reference evidence="9" key="1">
    <citation type="journal article" date="2015" name="Microbiology">
        <title>Genome of Methanoregula boonei 6A8 reveals adaptations to oligotrophic peatland environments.</title>
        <authorList>
            <person name="Braeuer S."/>
            <person name="Cadillo-Quiroz H."/>
            <person name="Kyrpides N."/>
            <person name="Woyke T."/>
            <person name="Goodwin L."/>
            <person name="Detter C."/>
            <person name="Podell S."/>
            <person name="Yavitt J.B."/>
            <person name="Zinder S.H."/>
        </authorList>
    </citation>
    <scope>NUCLEOTIDE SEQUENCE [LARGE SCALE GENOMIC DNA]</scope>
    <source>
        <strain evidence="9">DSM 21154 / JCM 14090 / 6A8</strain>
    </source>
</reference>
<dbReference type="EMBL" id="CP000780">
    <property type="protein sequence ID" value="ABS55566.1"/>
    <property type="molecule type" value="Genomic_DNA"/>
</dbReference>
<name>A7I755_METB6</name>
<keyword evidence="9" id="KW-1185">Reference proteome</keyword>
<dbReference type="GeneID" id="5410182"/>
<sequence length="393" mass="44692" precursor="true">MAFCILLICLAAVPLALGVSDPGSGWDYRVFMGAVQAFDHNQNPYDVANVNQYTGDNLPFTYPPHTLFFFWLLQFFAIFQSIWIYYALLVVLIIAGGYLILTLDNKPDYFFFATLIFTGFISLFWNFITGNKDVLFLFLFSCILTLLVKKKFWQSSILMGLAGAISLITIPFIALYLIIKRSWIERLKYIFLSVGVIAALFILTLWISPSLLSAYLATITGTSSPLYDSGGYNTPSPFSMFGDLLARAGIGGILPLAAVSAVFVCLIGGAAWYCIRKNRQNELALYSLGMLFLFMILPRIKPYDFIILIIPLYFLFKESSYRGKMLFFGLISLLPLFVWYYPWIDPSDSLPYIIDTYPQTISLFLITILVFLREWYKDRCPSNQFPENPGSRT</sequence>
<evidence type="ECO:0000256" key="1">
    <source>
        <dbReference type="ARBA" id="ARBA00004651"/>
    </source>
</evidence>
<keyword evidence="3" id="KW-0808">Transferase</keyword>
<evidence type="ECO:0000313" key="8">
    <source>
        <dbReference type="EMBL" id="ABS55566.1"/>
    </source>
</evidence>
<feature type="transmembrane region" description="Helical" evidence="7">
    <location>
        <begin position="303"/>
        <end position="319"/>
    </location>
</feature>
<proteinExistence type="predicted"/>
<comment type="subcellular location">
    <subcellularLocation>
        <location evidence="1">Cell membrane</location>
        <topology evidence="1">Multi-pass membrane protein</topology>
    </subcellularLocation>
</comment>
<accession>A7I755</accession>
<dbReference type="STRING" id="456442.Mboo_1048"/>
<evidence type="ECO:0000256" key="3">
    <source>
        <dbReference type="ARBA" id="ARBA00022679"/>
    </source>
</evidence>
<dbReference type="Pfam" id="PF09594">
    <property type="entry name" value="GT87"/>
    <property type="match status" value="1"/>
</dbReference>
<dbReference type="GO" id="GO:0016758">
    <property type="term" value="F:hexosyltransferase activity"/>
    <property type="evidence" value="ECO:0007669"/>
    <property type="project" value="InterPro"/>
</dbReference>
<keyword evidence="2" id="KW-1003">Cell membrane</keyword>
<feature type="transmembrane region" description="Helical" evidence="7">
    <location>
        <begin position="356"/>
        <end position="376"/>
    </location>
</feature>
<dbReference type="Proteomes" id="UP000002408">
    <property type="component" value="Chromosome"/>
</dbReference>
<evidence type="ECO:0008006" key="10">
    <source>
        <dbReference type="Google" id="ProtNLM"/>
    </source>
</evidence>
<dbReference type="HOGENOM" id="CLU_644980_0_0_2"/>
<gene>
    <name evidence="8" type="ordered locus">Mboo_1048</name>
</gene>
<organism evidence="8 9">
    <name type="scientific">Methanoregula boonei (strain DSM 21154 / JCM 14090 / 6A8)</name>
    <dbReference type="NCBI Taxonomy" id="456442"/>
    <lineage>
        <taxon>Archaea</taxon>
        <taxon>Methanobacteriati</taxon>
        <taxon>Methanobacteriota</taxon>
        <taxon>Stenosarchaea group</taxon>
        <taxon>Methanomicrobia</taxon>
        <taxon>Methanomicrobiales</taxon>
        <taxon>Methanoregulaceae</taxon>
        <taxon>Methanoregula</taxon>
    </lineage>
</organism>
<feature type="transmembrane region" description="Helical" evidence="7">
    <location>
        <begin position="158"/>
        <end position="177"/>
    </location>
</feature>
<feature type="transmembrane region" description="Helical" evidence="7">
    <location>
        <begin position="84"/>
        <end position="103"/>
    </location>
</feature>
<keyword evidence="6 7" id="KW-0472">Membrane</keyword>
<feature type="transmembrane region" description="Helical" evidence="7">
    <location>
        <begin position="248"/>
        <end position="275"/>
    </location>
</feature>
<keyword evidence="5 7" id="KW-1133">Transmembrane helix</keyword>
<dbReference type="InterPro" id="IPR018584">
    <property type="entry name" value="GT87"/>
</dbReference>
<keyword evidence="4 7" id="KW-0812">Transmembrane</keyword>
<dbReference type="RefSeq" id="WP_012106593.1">
    <property type="nucleotide sequence ID" value="NC_009712.1"/>
</dbReference>
<feature type="transmembrane region" description="Helical" evidence="7">
    <location>
        <begin position="109"/>
        <end position="127"/>
    </location>
</feature>
<evidence type="ECO:0000313" key="9">
    <source>
        <dbReference type="Proteomes" id="UP000002408"/>
    </source>
</evidence>
<dbReference type="AlphaFoldDB" id="A7I755"/>
<evidence type="ECO:0000256" key="2">
    <source>
        <dbReference type="ARBA" id="ARBA00022475"/>
    </source>
</evidence>
<evidence type="ECO:0000256" key="6">
    <source>
        <dbReference type="ARBA" id="ARBA00023136"/>
    </source>
</evidence>
<dbReference type="eggNOG" id="arCOG08186">
    <property type="taxonomic scope" value="Archaea"/>
</dbReference>
<dbReference type="KEGG" id="mbn:Mboo_1048"/>
<feature type="transmembrane region" description="Helical" evidence="7">
    <location>
        <begin position="282"/>
        <end position="297"/>
    </location>
</feature>
<evidence type="ECO:0000256" key="4">
    <source>
        <dbReference type="ARBA" id="ARBA00022692"/>
    </source>
</evidence>
<protein>
    <recommendedName>
        <fullName evidence="10">DUF2029 domain-containing protein</fullName>
    </recommendedName>
</protein>
<feature type="transmembrane region" description="Helical" evidence="7">
    <location>
        <begin position="189"/>
        <end position="207"/>
    </location>
</feature>
<feature type="transmembrane region" description="Helical" evidence="7">
    <location>
        <begin position="326"/>
        <end position="344"/>
    </location>
</feature>
<dbReference type="GO" id="GO:0005886">
    <property type="term" value="C:plasma membrane"/>
    <property type="evidence" value="ECO:0007669"/>
    <property type="project" value="UniProtKB-SubCell"/>
</dbReference>
<evidence type="ECO:0000256" key="7">
    <source>
        <dbReference type="SAM" id="Phobius"/>
    </source>
</evidence>